<evidence type="ECO:0000313" key="3">
    <source>
        <dbReference type="Proteomes" id="UP000017148"/>
    </source>
</evidence>
<keyword evidence="3" id="KW-1185">Reference proteome</keyword>
<feature type="domain" description="PAS fold-3" evidence="1">
    <location>
        <begin position="2"/>
        <end position="53"/>
    </location>
</feature>
<gene>
    <name evidence="2" type="ORF">CALK_1810</name>
</gene>
<dbReference type="Pfam" id="PF08447">
    <property type="entry name" value="PAS_3"/>
    <property type="match status" value="1"/>
</dbReference>
<dbReference type="STRING" id="1313304.CALK_1810"/>
<protein>
    <recommendedName>
        <fullName evidence="1">PAS fold-3 domain-containing protein</fullName>
    </recommendedName>
</protein>
<evidence type="ECO:0000259" key="1">
    <source>
        <dbReference type="Pfam" id="PF08447"/>
    </source>
</evidence>
<dbReference type="InterPro" id="IPR013655">
    <property type="entry name" value="PAS_fold_3"/>
</dbReference>
<dbReference type="Proteomes" id="UP000017148">
    <property type="component" value="Unassembled WGS sequence"/>
</dbReference>
<dbReference type="EMBL" id="ASJR01000015">
    <property type="protein sequence ID" value="ERP31321.1"/>
    <property type="molecule type" value="Genomic_DNA"/>
</dbReference>
<evidence type="ECO:0000313" key="2">
    <source>
        <dbReference type="EMBL" id="ERP31321.1"/>
    </source>
</evidence>
<accession>U7D6Y4</accession>
<reference evidence="2 3" key="1">
    <citation type="journal article" date="2013" name="Environ. Microbiol.">
        <title>Genome analysis of Chitinivibrio alkaliphilus gen. nov., sp. nov., a novel extremely haloalkaliphilic anaerobic chitinolytic bacterium from the candidate phylum Termite Group 3.</title>
        <authorList>
            <person name="Sorokin D.Y."/>
            <person name="Gumerov V.M."/>
            <person name="Rakitin A.L."/>
            <person name="Beletsky A.V."/>
            <person name="Damste J.S."/>
            <person name="Muyzer G."/>
            <person name="Mardanov A.V."/>
            <person name="Ravin N.V."/>
        </authorList>
    </citation>
    <scope>NUCLEOTIDE SEQUENCE [LARGE SCALE GENOMIC DNA]</scope>
    <source>
        <strain evidence="2 3">ACht1</strain>
    </source>
</reference>
<name>U7D6Y4_9BACT</name>
<sequence length="135" mass="15305">MDAMEKYLRGDASLYRIDYRIRDVYGEYHWYMDRGVWQTRDAAGRISSMLGVVIDLGSYIANDAFIPAIRKLVHAAVQGTDTPRLCVQCGSLHTSSGQWALVEEEVLEQFPQVVVSHTICPSCIRKLYPELADHV</sequence>
<dbReference type="Gene3D" id="3.30.450.20">
    <property type="entry name" value="PAS domain"/>
    <property type="match status" value="1"/>
</dbReference>
<organism evidence="2 3">
    <name type="scientific">Chitinivibrio alkaliphilus ACht1</name>
    <dbReference type="NCBI Taxonomy" id="1313304"/>
    <lineage>
        <taxon>Bacteria</taxon>
        <taxon>Pseudomonadati</taxon>
        <taxon>Fibrobacterota</taxon>
        <taxon>Chitinivibrionia</taxon>
        <taxon>Chitinivibrionales</taxon>
        <taxon>Chitinivibrionaceae</taxon>
        <taxon>Chitinivibrio</taxon>
    </lineage>
</organism>
<dbReference type="AlphaFoldDB" id="U7D6Y4"/>
<proteinExistence type="predicted"/>
<comment type="caution">
    <text evidence="2">The sequence shown here is derived from an EMBL/GenBank/DDBJ whole genome shotgun (WGS) entry which is preliminary data.</text>
</comment>